<protein>
    <submittedName>
        <fullName evidence="3">Uncharacterized protein</fullName>
    </submittedName>
</protein>
<evidence type="ECO:0000313" key="4">
    <source>
        <dbReference type="Proteomes" id="UP000642107"/>
    </source>
</evidence>
<reference evidence="3 4" key="1">
    <citation type="submission" date="2020-09" db="EMBL/GenBank/DDBJ databases">
        <title>Flavimobilis rhizosphaerae sp. nov., isolated from rhizosphere soil of Spartina alterniflora.</title>
        <authorList>
            <person name="Hanqin C."/>
        </authorList>
    </citation>
    <scope>NUCLEOTIDE SEQUENCE [LARGE SCALE GENOMIC DNA]</scope>
    <source>
        <strain evidence="3 4">GY 10621</strain>
    </source>
</reference>
<feature type="region of interest" description="Disordered" evidence="1">
    <location>
        <begin position="1"/>
        <end position="77"/>
    </location>
</feature>
<keyword evidence="2" id="KW-1133">Transmembrane helix</keyword>
<accession>A0ABR9DP44</accession>
<dbReference type="RefSeq" id="WP_192278498.1">
    <property type="nucleotide sequence ID" value="NZ_JACZDF010000002.1"/>
</dbReference>
<evidence type="ECO:0000256" key="1">
    <source>
        <dbReference type="SAM" id="MobiDB-lite"/>
    </source>
</evidence>
<dbReference type="EMBL" id="JACZDF010000002">
    <property type="protein sequence ID" value="MBD9698881.1"/>
    <property type="molecule type" value="Genomic_DNA"/>
</dbReference>
<sequence length="141" mass="14188">MTTDPTQPLPVTPDATVTPQDTVTADDTMADDTPRTVPGVEPDAPSAGYTPSAEAASAYPPPAWTAPPADAPREVSTSVRTGTIVWGAILVVAGVVLAASAAGFTLDLGLVAIVALAGAGIALLAGALTTSVRRSRRERAR</sequence>
<feature type="transmembrane region" description="Helical" evidence="2">
    <location>
        <begin position="83"/>
        <end position="104"/>
    </location>
</feature>
<proteinExistence type="predicted"/>
<evidence type="ECO:0000256" key="2">
    <source>
        <dbReference type="SAM" id="Phobius"/>
    </source>
</evidence>
<name>A0ABR9DP44_9MICO</name>
<comment type="caution">
    <text evidence="3">The sequence shown here is derived from an EMBL/GenBank/DDBJ whole genome shotgun (WGS) entry which is preliminary data.</text>
</comment>
<dbReference type="Proteomes" id="UP000642107">
    <property type="component" value="Unassembled WGS sequence"/>
</dbReference>
<organism evidence="3 4">
    <name type="scientific">Flavimobilis rhizosphaerae</name>
    <dbReference type="NCBI Taxonomy" id="2775421"/>
    <lineage>
        <taxon>Bacteria</taxon>
        <taxon>Bacillati</taxon>
        <taxon>Actinomycetota</taxon>
        <taxon>Actinomycetes</taxon>
        <taxon>Micrococcales</taxon>
        <taxon>Jonesiaceae</taxon>
        <taxon>Flavimobilis</taxon>
    </lineage>
</organism>
<gene>
    <name evidence="3" type="ORF">IGS67_05145</name>
</gene>
<keyword evidence="2" id="KW-0472">Membrane</keyword>
<evidence type="ECO:0000313" key="3">
    <source>
        <dbReference type="EMBL" id="MBD9698881.1"/>
    </source>
</evidence>
<keyword evidence="4" id="KW-1185">Reference proteome</keyword>
<keyword evidence="2" id="KW-0812">Transmembrane</keyword>
<feature type="transmembrane region" description="Helical" evidence="2">
    <location>
        <begin position="110"/>
        <end position="132"/>
    </location>
</feature>